<organism evidence="2 3">
    <name type="scientific">Virgibacillus byunsanensis</name>
    <dbReference type="NCBI Taxonomy" id="570945"/>
    <lineage>
        <taxon>Bacteria</taxon>
        <taxon>Bacillati</taxon>
        <taxon>Bacillota</taxon>
        <taxon>Bacilli</taxon>
        <taxon>Bacillales</taxon>
        <taxon>Bacillaceae</taxon>
        <taxon>Virgibacillus</taxon>
    </lineage>
</organism>
<proteinExistence type="predicted"/>
<dbReference type="InterPro" id="IPR046363">
    <property type="entry name" value="MS_N_TIM-barrel_dom"/>
</dbReference>
<gene>
    <name evidence="2" type="ORF">ACFQ3N_10390</name>
</gene>
<dbReference type="Proteomes" id="UP001597040">
    <property type="component" value="Unassembled WGS sequence"/>
</dbReference>
<dbReference type="InterPro" id="IPR048356">
    <property type="entry name" value="MS_N"/>
</dbReference>
<name>A0ABW3LK78_9BACI</name>
<dbReference type="RefSeq" id="WP_390362299.1">
    <property type="nucleotide sequence ID" value="NZ_JBHTKJ010000026.1"/>
</dbReference>
<dbReference type="Pfam" id="PF20656">
    <property type="entry name" value="MS_N"/>
    <property type="match status" value="1"/>
</dbReference>
<protein>
    <recommendedName>
        <fullName evidence="1">Malate synthase N-terminal domain-containing protein</fullName>
    </recommendedName>
</protein>
<reference evidence="3" key="1">
    <citation type="journal article" date="2019" name="Int. J. Syst. Evol. Microbiol.">
        <title>The Global Catalogue of Microorganisms (GCM) 10K type strain sequencing project: providing services to taxonomists for standard genome sequencing and annotation.</title>
        <authorList>
            <consortium name="The Broad Institute Genomics Platform"/>
            <consortium name="The Broad Institute Genome Sequencing Center for Infectious Disease"/>
            <person name="Wu L."/>
            <person name="Ma J."/>
        </authorList>
    </citation>
    <scope>NUCLEOTIDE SEQUENCE [LARGE SCALE GENOMIC DNA]</scope>
    <source>
        <strain evidence="3">CCUG 56754</strain>
    </source>
</reference>
<dbReference type="SUPFAM" id="SSF51645">
    <property type="entry name" value="Malate synthase G"/>
    <property type="match status" value="1"/>
</dbReference>
<sequence length="47" mass="5682">MKEAFQFLIKLHKRFNDRRKTLLNFRYKLQSRIDDGKKPGFLAGKKV</sequence>
<keyword evidence="3" id="KW-1185">Reference proteome</keyword>
<feature type="domain" description="Malate synthase N-terminal" evidence="1">
    <location>
        <begin position="2"/>
        <end position="44"/>
    </location>
</feature>
<accession>A0ABW3LK78</accession>
<dbReference type="Gene3D" id="3.20.20.360">
    <property type="entry name" value="Malate synthase, domain 3"/>
    <property type="match status" value="1"/>
</dbReference>
<evidence type="ECO:0000313" key="2">
    <source>
        <dbReference type="EMBL" id="MFD1038796.1"/>
    </source>
</evidence>
<dbReference type="EMBL" id="JBHTKJ010000026">
    <property type="protein sequence ID" value="MFD1038796.1"/>
    <property type="molecule type" value="Genomic_DNA"/>
</dbReference>
<evidence type="ECO:0000259" key="1">
    <source>
        <dbReference type="Pfam" id="PF20656"/>
    </source>
</evidence>
<dbReference type="InterPro" id="IPR011076">
    <property type="entry name" value="Malate_synth_sf"/>
</dbReference>
<evidence type="ECO:0000313" key="3">
    <source>
        <dbReference type="Proteomes" id="UP001597040"/>
    </source>
</evidence>
<comment type="caution">
    <text evidence="2">The sequence shown here is derived from an EMBL/GenBank/DDBJ whole genome shotgun (WGS) entry which is preliminary data.</text>
</comment>